<dbReference type="AlphaFoldDB" id="A0A392UML6"/>
<organism evidence="2 3">
    <name type="scientific">Trifolium medium</name>
    <dbReference type="NCBI Taxonomy" id="97028"/>
    <lineage>
        <taxon>Eukaryota</taxon>
        <taxon>Viridiplantae</taxon>
        <taxon>Streptophyta</taxon>
        <taxon>Embryophyta</taxon>
        <taxon>Tracheophyta</taxon>
        <taxon>Spermatophyta</taxon>
        <taxon>Magnoliopsida</taxon>
        <taxon>eudicotyledons</taxon>
        <taxon>Gunneridae</taxon>
        <taxon>Pentapetalae</taxon>
        <taxon>rosids</taxon>
        <taxon>fabids</taxon>
        <taxon>Fabales</taxon>
        <taxon>Fabaceae</taxon>
        <taxon>Papilionoideae</taxon>
        <taxon>50 kb inversion clade</taxon>
        <taxon>NPAAA clade</taxon>
        <taxon>Hologalegina</taxon>
        <taxon>IRL clade</taxon>
        <taxon>Trifolieae</taxon>
        <taxon>Trifolium</taxon>
    </lineage>
</organism>
<feature type="compositionally biased region" description="Low complexity" evidence="1">
    <location>
        <begin position="46"/>
        <end position="56"/>
    </location>
</feature>
<evidence type="ECO:0000256" key="1">
    <source>
        <dbReference type="SAM" id="MobiDB-lite"/>
    </source>
</evidence>
<sequence length="56" mass="6173">MNLRGNMSGDTVENSQEDESMKTVTEEIEDGASPERQTGTRDNVVDVDIVSSVERN</sequence>
<name>A0A392UML6_9FABA</name>
<proteinExistence type="predicted"/>
<dbReference type="EMBL" id="LXQA010841896">
    <property type="protein sequence ID" value="MCI73590.1"/>
    <property type="molecule type" value="Genomic_DNA"/>
</dbReference>
<accession>A0A392UML6</accession>
<keyword evidence="3" id="KW-1185">Reference proteome</keyword>
<dbReference type="Proteomes" id="UP000265520">
    <property type="component" value="Unassembled WGS sequence"/>
</dbReference>
<evidence type="ECO:0000313" key="3">
    <source>
        <dbReference type="Proteomes" id="UP000265520"/>
    </source>
</evidence>
<comment type="caution">
    <text evidence="2">The sequence shown here is derived from an EMBL/GenBank/DDBJ whole genome shotgun (WGS) entry which is preliminary data.</text>
</comment>
<feature type="region of interest" description="Disordered" evidence="1">
    <location>
        <begin position="1"/>
        <end position="56"/>
    </location>
</feature>
<feature type="non-terminal residue" evidence="2">
    <location>
        <position position="56"/>
    </location>
</feature>
<reference evidence="2 3" key="1">
    <citation type="journal article" date="2018" name="Front. Plant Sci.">
        <title>Red Clover (Trifolium pratense) and Zigzag Clover (T. medium) - A Picture of Genomic Similarities and Differences.</title>
        <authorList>
            <person name="Dluhosova J."/>
            <person name="Istvanek J."/>
            <person name="Nedelnik J."/>
            <person name="Repkova J."/>
        </authorList>
    </citation>
    <scope>NUCLEOTIDE SEQUENCE [LARGE SCALE GENOMIC DNA]</scope>
    <source>
        <strain evidence="3">cv. 10/8</strain>
        <tissue evidence="2">Leaf</tissue>
    </source>
</reference>
<protein>
    <submittedName>
        <fullName evidence="2">Uncharacterized protein</fullName>
    </submittedName>
</protein>
<evidence type="ECO:0000313" key="2">
    <source>
        <dbReference type="EMBL" id="MCI73590.1"/>
    </source>
</evidence>